<organism evidence="1">
    <name type="scientific">uncultured Caudovirales phage</name>
    <dbReference type="NCBI Taxonomy" id="2100421"/>
    <lineage>
        <taxon>Viruses</taxon>
        <taxon>Duplodnaviria</taxon>
        <taxon>Heunggongvirae</taxon>
        <taxon>Uroviricota</taxon>
        <taxon>Caudoviricetes</taxon>
        <taxon>Peduoviridae</taxon>
        <taxon>Maltschvirus</taxon>
        <taxon>Maltschvirus maltsch</taxon>
    </lineage>
</organism>
<name>A0A6J5LIX4_9CAUD</name>
<dbReference type="EMBL" id="LR796284">
    <property type="protein sequence ID" value="CAB4134524.1"/>
    <property type="molecule type" value="Genomic_DNA"/>
</dbReference>
<proteinExistence type="predicted"/>
<protein>
    <submittedName>
        <fullName evidence="1">Uncharacterized protein</fullName>
    </submittedName>
</protein>
<accession>A0A6J5LIX4</accession>
<sequence>MTKERYFEMCEMLGNEPVEEEIPVEADDLPLELQEALQIYNTLQDNWDYMNGNYIGKNLNGFMDIMELYEVPKPDRRTMYELLLSIDRIRARKIRESKKASKKPA</sequence>
<reference evidence="1" key="1">
    <citation type="submission" date="2020-04" db="EMBL/GenBank/DDBJ databases">
        <authorList>
            <person name="Chiriac C."/>
            <person name="Salcher M."/>
            <person name="Ghai R."/>
            <person name="Kavagutti S V."/>
        </authorList>
    </citation>
    <scope>NUCLEOTIDE SEQUENCE</scope>
</reference>
<evidence type="ECO:0000313" key="1">
    <source>
        <dbReference type="EMBL" id="CAB4134524.1"/>
    </source>
</evidence>
<gene>
    <name evidence="1" type="ORF">UFOVP273_143</name>
</gene>